<gene>
    <name evidence="7" type="primary">RPL27A</name>
    <name evidence="7" type="synonym">LOC109897741</name>
</gene>
<evidence type="ECO:0000313" key="8">
    <source>
        <dbReference type="Proteomes" id="UP000694557"/>
    </source>
</evidence>
<keyword evidence="3" id="KW-0687">Ribonucleoprotein</keyword>
<reference evidence="7" key="1">
    <citation type="submission" date="2025-08" db="UniProtKB">
        <authorList>
            <consortium name="Ensembl"/>
        </authorList>
    </citation>
    <scope>IDENTIFICATION</scope>
</reference>
<evidence type="ECO:0000256" key="2">
    <source>
        <dbReference type="ARBA" id="ARBA00022980"/>
    </source>
</evidence>
<dbReference type="GO" id="GO:0022625">
    <property type="term" value="C:cytosolic large ribosomal subunit"/>
    <property type="evidence" value="ECO:0007669"/>
    <property type="project" value="TreeGrafter"/>
</dbReference>
<reference evidence="7" key="2">
    <citation type="submission" date="2025-09" db="UniProtKB">
        <authorList>
            <consortium name="Ensembl"/>
        </authorList>
    </citation>
    <scope>IDENTIFICATION</scope>
</reference>
<evidence type="ECO:0000313" key="7">
    <source>
        <dbReference type="Ensembl" id="ENSOKIP00005037270.1"/>
    </source>
</evidence>
<dbReference type="AlphaFoldDB" id="A0A8C7G605"/>
<dbReference type="Ensembl" id="ENSOKIT00005039349.1">
    <property type="protein sequence ID" value="ENSOKIP00005037270.1"/>
    <property type="gene ID" value="ENSOKIG00005015859.1"/>
</dbReference>
<evidence type="ECO:0000256" key="5">
    <source>
        <dbReference type="ARBA" id="ARBA00035527"/>
    </source>
</evidence>
<keyword evidence="2" id="KW-0689">Ribosomal protein</keyword>
<evidence type="ECO:0000256" key="3">
    <source>
        <dbReference type="ARBA" id="ARBA00023274"/>
    </source>
</evidence>
<feature type="compositionally biased region" description="Basic residues" evidence="6">
    <location>
        <begin position="19"/>
        <end position="45"/>
    </location>
</feature>
<feature type="compositionally biased region" description="Polar residues" evidence="6">
    <location>
        <begin position="146"/>
        <end position="157"/>
    </location>
</feature>
<name>A0A8C7G605_ONCKI</name>
<evidence type="ECO:0000256" key="6">
    <source>
        <dbReference type="SAM" id="MobiDB-lite"/>
    </source>
</evidence>
<organism evidence="7 8">
    <name type="scientific">Oncorhynchus kisutch</name>
    <name type="common">Coho salmon</name>
    <name type="synonym">Salmo kisutch</name>
    <dbReference type="NCBI Taxonomy" id="8019"/>
    <lineage>
        <taxon>Eukaryota</taxon>
        <taxon>Metazoa</taxon>
        <taxon>Chordata</taxon>
        <taxon>Craniata</taxon>
        <taxon>Vertebrata</taxon>
        <taxon>Euteleostomi</taxon>
        <taxon>Actinopterygii</taxon>
        <taxon>Neopterygii</taxon>
        <taxon>Teleostei</taxon>
        <taxon>Protacanthopterygii</taxon>
        <taxon>Salmoniformes</taxon>
        <taxon>Salmonidae</taxon>
        <taxon>Salmoninae</taxon>
        <taxon>Oncorhynchus</taxon>
    </lineage>
</organism>
<proteinExistence type="inferred from homology"/>
<evidence type="ECO:0000256" key="1">
    <source>
        <dbReference type="ARBA" id="ARBA00007320"/>
    </source>
</evidence>
<dbReference type="GO" id="GO:0003735">
    <property type="term" value="F:structural constituent of ribosome"/>
    <property type="evidence" value="ECO:0007669"/>
    <property type="project" value="TreeGrafter"/>
</dbReference>
<dbReference type="PANTHER" id="PTHR11721:SF3">
    <property type="entry name" value="LARGE RIBOSOMAL SUBUNIT PROTEIN UL15"/>
    <property type="match status" value="1"/>
</dbReference>
<feature type="region of interest" description="Disordered" evidence="6">
    <location>
        <begin position="145"/>
        <end position="173"/>
    </location>
</feature>
<feature type="region of interest" description="Disordered" evidence="6">
    <location>
        <begin position="19"/>
        <end position="49"/>
    </location>
</feature>
<evidence type="ECO:0000256" key="4">
    <source>
        <dbReference type="ARBA" id="ARBA00035200"/>
    </source>
</evidence>
<accession>A0A8C7G605</accession>
<sequence>MTMLLPSLLTSNNVLQPTKKTKTRKLRGHVSHGHGRIGKHRKHPGGRGNAGGMHHHRINFDKYHPGYFGKVGMRHYHLKRNTVHCPTVNLDKLWTLVSEQTRLNYAKKPEGPAPIIDAVRAMELSLLRSARLGLEVLERASRRSVDWSSANPYPSTTPKDDNAGSEEVQGDSAHTSLDDAFETIAEFMAQTTYQCKNFYMSETEPMENERTHVCRYHSQSHQHPGTSLQTRKHAQSSPEDFHIEVSPGTYKITAGTQDSQQQTRVVRINAGESMNLTFHL</sequence>
<comment type="similarity">
    <text evidence="1">Belongs to the universal ribosomal protein uL15 family.</text>
</comment>
<protein>
    <recommendedName>
        <fullName evidence="4">Large ribosomal subunit protein uL15</fullName>
    </recommendedName>
    <alternativeName>
        <fullName evidence="5">60S ribosomal protein L27a</fullName>
    </alternativeName>
</protein>
<dbReference type="PANTHER" id="PTHR11721">
    <property type="entry name" value="60S RIBOSOMAL PROTEIN L27A"/>
    <property type="match status" value="1"/>
</dbReference>
<keyword evidence="8" id="KW-1185">Reference proteome</keyword>
<dbReference type="GeneTree" id="ENSGT00390000005534"/>
<dbReference type="Gene3D" id="3.100.10.10">
    <property type="match status" value="1"/>
</dbReference>
<dbReference type="InterPro" id="IPR036227">
    <property type="entry name" value="Ribosomal_uL15/eL18_sf"/>
</dbReference>
<dbReference type="SUPFAM" id="SSF52080">
    <property type="entry name" value="Ribosomal proteins L15p and L18e"/>
    <property type="match status" value="1"/>
</dbReference>
<dbReference type="Proteomes" id="UP000694557">
    <property type="component" value="Unassembled WGS sequence"/>
</dbReference>